<evidence type="ECO:0000313" key="1">
    <source>
        <dbReference type="EMBL" id="KAI6082991.1"/>
    </source>
</evidence>
<comment type="caution">
    <text evidence="1">The sequence shown here is derived from an EMBL/GenBank/DDBJ whole genome shotgun (WGS) entry which is preliminary data.</text>
</comment>
<evidence type="ECO:0000313" key="2">
    <source>
        <dbReference type="Proteomes" id="UP001497680"/>
    </source>
</evidence>
<proteinExistence type="predicted"/>
<sequence>MSPKSDSTATVSVISQEVSSNRTKRSSSTNCLQGCGRVVQQLFPIIASTHRWRQPVSSRGNRYLAVHASSLIEPFRMKHCLSRLDFEPLEYAMVAFNNAVGREYFAYEDVCQVQRSLFDSVHLDNMVEYQRWVWDIFSLERDIVSPELGNRERHITKEHKSRTSQPSNTSSRRNIPSGRSHKLNLINLRRPRRPDISSSI</sequence>
<keyword evidence="2" id="KW-1185">Reference proteome</keyword>
<accession>A0ACC0CRG8</accession>
<protein>
    <submittedName>
        <fullName evidence="1">Uncharacterized protein</fullName>
    </submittedName>
</protein>
<dbReference type="EMBL" id="MU394359">
    <property type="protein sequence ID" value="KAI6082991.1"/>
    <property type="molecule type" value="Genomic_DNA"/>
</dbReference>
<reference evidence="1 2" key="1">
    <citation type="journal article" date="2022" name="New Phytol.">
        <title>Ecological generalism drives hyperdiversity of secondary metabolite gene clusters in xylarialean endophytes.</title>
        <authorList>
            <person name="Franco M.E.E."/>
            <person name="Wisecaver J.H."/>
            <person name="Arnold A.E."/>
            <person name="Ju Y.M."/>
            <person name="Slot J.C."/>
            <person name="Ahrendt S."/>
            <person name="Moore L.P."/>
            <person name="Eastman K.E."/>
            <person name="Scott K."/>
            <person name="Konkel Z."/>
            <person name="Mondo S.J."/>
            <person name="Kuo A."/>
            <person name="Hayes R.D."/>
            <person name="Haridas S."/>
            <person name="Andreopoulos B."/>
            <person name="Riley R."/>
            <person name="LaButti K."/>
            <person name="Pangilinan J."/>
            <person name="Lipzen A."/>
            <person name="Amirebrahimi M."/>
            <person name="Yan J."/>
            <person name="Adam C."/>
            <person name="Keymanesh K."/>
            <person name="Ng V."/>
            <person name="Louie K."/>
            <person name="Northen T."/>
            <person name="Drula E."/>
            <person name="Henrissat B."/>
            <person name="Hsieh H.M."/>
            <person name="Youens-Clark K."/>
            <person name="Lutzoni F."/>
            <person name="Miadlikowska J."/>
            <person name="Eastwood D.C."/>
            <person name="Hamelin R.C."/>
            <person name="Grigoriev I.V."/>
            <person name="U'Ren J.M."/>
        </authorList>
    </citation>
    <scope>NUCLEOTIDE SEQUENCE [LARGE SCALE GENOMIC DNA]</scope>
    <source>
        <strain evidence="1 2">ER1909</strain>
    </source>
</reference>
<dbReference type="Proteomes" id="UP001497680">
    <property type="component" value="Unassembled WGS sequence"/>
</dbReference>
<name>A0ACC0CRG8_9PEZI</name>
<organism evidence="1 2">
    <name type="scientific">Hypoxylon rubiginosum</name>
    <dbReference type="NCBI Taxonomy" id="110542"/>
    <lineage>
        <taxon>Eukaryota</taxon>
        <taxon>Fungi</taxon>
        <taxon>Dikarya</taxon>
        <taxon>Ascomycota</taxon>
        <taxon>Pezizomycotina</taxon>
        <taxon>Sordariomycetes</taxon>
        <taxon>Xylariomycetidae</taxon>
        <taxon>Xylariales</taxon>
        <taxon>Hypoxylaceae</taxon>
        <taxon>Hypoxylon</taxon>
    </lineage>
</organism>
<gene>
    <name evidence="1" type="ORF">F4821DRAFT_201696</name>
</gene>